<dbReference type="AlphaFoldDB" id="A0A1X0QKQ7"/>
<feature type="transmembrane region" description="Helical" evidence="1">
    <location>
        <begin position="88"/>
        <end position="107"/>
    </location>
</feature>
<evidence type="ECO:0000313" key="2">
    <source>
        <dbReference type="EMBL" id="ORE00381.1"/>
    </source>
</evidence>
<dbReference type="VEuPathDB" id="MicrosporidiaDB:HERIO_1165"/>
<feature type="transmembrane region" description="Helical" evidence="1">
    <location>
        <begin position="12"/>
        <end position="35"/>
    </location>
</feature>
<feature type="transmembrane region" description="Helical" evidence="1">
    <location>
        <begin position="55"/>
        <end position="76"/>
    </location>
</feature>
<dbReference type="EMBL" id="LTAI01000027">
    <property type="protein sequence ID" value="ORE00381.1"/>
    <property type="molecule type" value="Genomic_DNA"/>
</dbReference>
<protein>
    <submittedName>
        <fullName evidence="2">Uncharacterized protein</fullName>
    </submittedName>
</protein>
<reference evidence="2 3" key="1">
    <citation type="journal article" date="2017" name="Environ. Microbiol.">
        <title>Decay of the glycolytic pathway and adaptation to intranuclear parasitism within Enterocytozoonidae microsporidia.</title>
        <authorList>
            <person name="Wiredu Boakye D."/>
            <person name="Jaroenlak P."/>
            <person name="Prachumwat A."/>
            <person name="Williams T.A."/>
            <person name="Bateman K.S."/>
            <person name="Itsathitphaisarn O."/>
            <person name="Sritunyalucksana K."/>
            <person name="Paszkiewicz K.H."/>
            <person name="Moore K.A."/>
            <person name="Stentiford G.D."/>
            <person name="Williams B.A."/>
        </authorList>
    </citation>
    <scope>NUCLEOTIDE SEQUENCE [LARGE SCALE GENOMIC DNA]</scope>
    <source>
        <strain evidence="3">canceri</strain>
    </source>
</reference>
<accession>A0A1X0QKQ7</accession>
<evidence type="ECO:0000256" key="1">
    <source>
        <dbReference type="SAM" id="Phobius"/>
    </source>
</evidence>
<gene>
    <name evidence="2" type="ORF">A0H76_1231</name>
</gene>
<keyword evidence="1" id="KW-0472">Membrane</keyword>
<name>A0A1X0QKQ7_9MICR</name>
<organism evidence="2 3">
    <name type="scientific">Hepatospora eriocheir</name>
    <dbReference type="NCBI Taxonomy" id="1081669"/>
    <lineage>
        <taxon>Eukaryota</taxon>
        <taxon>Fungi</taxon>
        <taxon>Fungi incertae sedis</taxon>
        <taxon>Microsporidia</taxon>
        <taxon>Hepatosporidae</taxon>
        <taxon>Hepatospora</taxon>
    </lineage>
</organism>
<proteinExistence type="predicted"/>
<keyword evidence="1" id="KW-1133">Transmembrane helix</keyword>
<dbReference type="Proteomes" id="UP000192501">
    <property type="component" value="Unassembled WGS sequence"/>
</dbReference>
<comment type="caution">
    <text evidence="2">The sequence shown here is derived from an EMBL/GenBank/DDBJ whole genome shotgun (WGS) entry which is preliminary data.</text>
</comment>
<evidence type="ECO:0000313" key="3">
    <source>
        <dbReference type="Proteomes" id="UP000192501"/>
    </source>
</evidence>
<keyword evidence="1" id="KW-0812">Transmembrane</keyword>
<feature type="transmembrane region" description="Helical" evidence="1">
    <location>
        <begin position="152"/>
        <end position="178"/>
    </location>
</feature>
<dbReference type="VEuPathDB" id="MicrosporidiaDB:A0H76_1231"/>
<sequence length="213" mass="24928">MGEKGYRTIRILSQLLATVVIVFNIYIITLNAYNYRLRELEKRIMKENNIVHFDTSILVVGMNLIVLIFGNFTVTTKSKCLIETYCSFIYYYNIFIALFCAYILSLYKIDFASKASQAIRPTDTTNTLLRTHFNENPNGNVIFTLKNYMFELYNWTCLGHVLTLCINYFNMFLFSYILSMKLKKSRTRQTTQNHTAGMTDDQLKVRRAVQLTD</sequence>